<dbReference type="PROSITE" id="PS00211">
    <property type="entry name" value="ABC_TRANSPORTER_1"/>
    <property type="match status" value="1"/>
</dbReference>
<dbReference type="InterPro" id="IPR003439">
    <property type="entry name" value="ABC_transporter-like_ATP-bd"/>
</dbReference>
<dbReference type="EMBL" id="BNEB01000003">
    <property type="protein sequence ID" value="GHI61895.1"/>
    <property type="molecule type" value="Genomic_DNA"/>
</dbReference>
<dbReference type="Gene3D" id="3.40.50.300">
    <property type="entry name" value="P-loop containing nucleotide triphosphate hydrolases"/>
    <property type="match status" value="1"/>
</dbReference>
<protein>
    <submittedName>
        <fullName evidence="6">ABC transporter ATP-binding protein</fullName>
    </submittedName>
</protein>
<comment type="similarity">
    <text evidence="1">Belongs to the ABC transporter superfamily.</text>
</comment>
<feature type="domain" description="ABC transporter" evidence="5">
    <location>
        <begin position="12"/>
        <end position="243"/>
    </location>
</feature>
<name>A0ABQ3S1A2_9ACTN</name>
<dbReference type="PANTHER" id="PTHR43335">
    <property type="entry name" value="ABC TRANSPORTER, ATP-BINDING PROTEIN"/>
    <property type="match status" value="1"/>
</dbReference>
<dbReference type="SUPFAM" id="SSF52540">
    <property type="entry name" value="P-loop containing nucleoside triphosphate hydrolases"/>
    <property type="match status" value="1"/>
</dbReference>
<dbReference type="PANTHER" id="PTHR43335:SF2">
    <property type="entry name" value="ABC TRANSPORTER, ATP-BINDING PROTEIN"/>
    <property type="match status" value="1"/>
</dbReference>
<dbReference type="InterPro" id="IPR027417">
    <property type="entry name" value="P-loop_NTPase"/>
</dbReference>
<dbReference type="GeneID" id="91471403"/>
<dbReference type="Pfam" id="PF00005">
    <property type="entry name" value="ABC_tran"/>
    <property type="match status" value="1"/>
</dbReference>
<dbReference type="SMART" id="SM00382">
    <property type="entry name" value="AAA"/>
    <property type="match status" value="1"/>
</dbReference>
<evidence type="ECO:0000256" key="2">
    <source>
        <dbReference type="ARBA" id="ARBA00022448"/>
    </source>
</evidence>
<dbReference type="InterPro" id="IPR003593">
    <property type="entry name" value="AAA+_ATPase"/>
</dbReference>
<comment type="caution">
    <text evidence="6">The sequence shown here is derived from an EMBL/GenBank/DDBJ whole genome shotgun (WGS) entry which is preliminary data.</text>
</comment>
<organism evidence="6 7">
    <name type="scientific">Streptomyces asoensis</name>
    <dbReference type="NCBI Taxonomy" id="249586"/>
    <lineage>
        <taxon>Bacteria</taxon>
        <taxon>Bacillati</taxon>
        <taxon>Actinomycetota</taxon>
        <taxon>Actinomycetes</taxon>
        <taxon>Kitasatosporales</taxon>
        <taxon>Streptomycetaceae</taxon>
        <taxon>Streptomyces</taxon>
    </lineage>
</organism>
<evidence type="ECO:0000313" key="6">
    <source>
        <dbReference type="EMBL" id="GHI61895.1"/>
    </source>
</evidence>
<evidence type="ECO:0000256" key="1">
    <source>
        <dbReference type="ARBA" id="ARBA00005417"/>
    </source>
</evidence>
<dbReference type="Proteomes" id="UP000649259">
    <property type="component" value="Unassembled WGS sequence"/>
</dbReference>
<dbReference type="InterPro" id="IPR017871">
    <property type="entry name" value="ABC_transporter-like_CS"/>
</dbReference>
<sequence length="293" mass="31045">MTTASAPGPATLTATDLSLRYGGTRALDGVSLRLTRGVTGLLGPNGAGKTTLLRVLATAVPPDGGAFTALGHDPGTTSGRLGLRRTLGYLPQTPGFHPDFTAFEFVDYVAILKELTDRGARLREVRRVLEAVDLSEVRGKRIKRLSGGMRQRVALAAALVGDPGFLVLDEPTVGLDPEQRMRFRELIAQAGEGRTVLLSTHQTEDVAMLCHRVVVLARGRVRFEGTPADLTARAAGRVWSSAERDPKALAGWRTGTGSFRNIGDPPAGADLLEPTLEDGYLLALDGESAEAAA</sequence>
<evidence type="ECO:0000256" key="4">
    <source>
        <dbReference type="ARBA" id="ARBA00022840"/>
    </source>
</evidence>
<keyword evidence="3" id="KW-0547">Nucleotide-binding</keyword>
<dbReference type="PROSITE" id="PS50893">
    <property type="entry name" value="ABC_TRANSPORTER_2"/>
    <property type="match status" value="1"/>
</dbReference>
<keyword evidence="7" id="KW-1185">Reference proteome</keyword>
<evidence type="ECO:0000259" key="5">
    <source>
        <dbReference type="PROSITE" id="PS50893"/>
    </source>
</evidence>
<proteinExistence type="inferred from homology"/>
<accession>A0ABQ3S1A2</accession>
<reference evidence="7" key="1">
    <citation type="submission" date="2023-07" db="EMBL/GenBank/DDBJ databases">
        <title>Whole genome shotgun sequence of Streptomyces cacaoi subsp. asoensis NBRC 13813.</title>
        <authorList>
            <person name="Komaki H."/>
            <person name="Tamura T."/>
        </authorList>
    </citation>
    <scope>NUCLEOTIDE SEQUENCE [LARGE SCALE GENOMIC DNA]</scope>
    <source>
        <strain evidence="7">NBRC 13813</strain>
    </source>
</reference>
<dbReference type="CDD" id="cd03264">
    <property type="entry name" value="ABC_drug_resistance_like"/>
    <property type="match status" value="1"/>
</dbReference>
<evidence type="ECO:0000256" key="3">
    <source>
        <dbReference type="ARBA" id="ARBA00022741"/>
    </source>
</evidence>
<keyword evidence="2" id="KW-0813">Transport</keyword>
<evidence type="ECO:0000313" key="7">
    <source>
        <dbReference type="Proteomes" id="UP000649259"/>
    </source>
</evidence>
<gene>
    <name evidence="6" type="ORF">Saso_35450</name>
</gene>
<dbReference type="RefSeq" id="WP_189921330.1">
    <property type="nucleotide sequence ID" value="NZ_BMSI01000004.1"/>
</dbReference>
<dbReference type="GO" id="GO:0005524">
    <property type="term" value="F:ATP binding"/>
    <property type="evidence" value="ECO:0007669"/>
    <property type="project" value="UniProtKB-KW"/>
</dbReference>
<keyword evidence="4 6" id="KW-0067">ATP-binding</keyword>